<comment type="caution">
    <text evidence="4">The sequence shown here is derived from an EMBL/GenBank/DDBJ whole genome shotgun (WGS) entry which is preliminary data.</text>
</comment>
<feature type="chain" id="PRO_5035433853" description="DUF3456 domain-containing protein" evidence="2">
    <location>
        <begin position="20"/>
        <end position="188"/>
    </location>
</feature>
<dbReference type="EMBL" id="KZ308392">
    <property type="protein sequence ID" value="KAG8228841.1"/>
    <property type="molecule type" value="Genomic_DNA"/>
</dbReference>
<evidence type="ECO:0000256" key="1">
    <source>
        <dbReference type="ARBA" id="ARBA00007285"/>
    </source>
</evidence>
<feature type="signal peptide" evidence="2">
    <location>
        <begin position="1"/>
        <end position="19"/>
    </location>
</feature>
<dbReference type="OrthoDB" id="192915at2759"/>
<keyword evidence="5" id="KW-1185">Reference proteome</keyword>
<evidence type="ECO:0000259" key="3">
    <source>
        <dbReference type="Pfam" id="PF11938"/>
    </source>
</evidence>
<dbReference type="InterPro" id="IPR021852">
    <property type="entry name" value="DUF3456"/>
</dbReference>
<dbReference type="Pfam" id="PF11938">
    <property type="entry name" value="DUF3456"/>
    <property type="match status" value="1"/>
</dbReference>
<evidence type="ECO:0000313" key="5">
    <source>
        <dbReference type="Proteomes" id="UP000792457"/>
    </source>
</evidence>
<dbReference type="PANTHER" id="PTHR13341:SF2">
    <property type="entry name" value="PROTEIN SEELE"/>
    <property type="match status" value="1"/>
</dbReference>
<gene>
    <name evidence="4" type="ORF">J437_LFUL008337</name>
</gene>
<dbReference type="Proteomes" id="UP000792457">
    <property type="component" value="Unassembled WGS sequence"/>
</dbReference>
<evidence type="ECO:0000313" key="4">
    <source>
        <dbReference type="EMBL" id="KAG8228841.1"/>
    </source>
</evidence>
<comment type="similarity">
    <text evidence="1">Belongs to the canopy family.</text>
</comment>
<evidence type="ECO:0000256" key="2">
    <source>
        <dbReference type="SAM" id="SignalP"/>
    </source>
</evidence>
<dbReference type="InterPro" id="IPR042415">
    <property type="entry name" value="CNPY"/>
</dbReference>
<dbReference type="PANTHER" id="PTHR13341">
    <property type="entry name" value="MIR-INTERACTING SAPOSIN-LIKE PROTEIN"/>
    <property type="match status" value="1"/>
</dbReference>
<sequence>MSVLYSVLLILSLGQYVLSGPDPKDVKCLVCRKVVEEIENIIDKVSPSKTVEVGSYRLDSEGNQRQKTIPYARSVVHLTEVLENVCKKFEDYVKATYKASGDLTILKLIDDNGKMNPEMSKVDVVPDADLNKSLKFYCEGIVEEYEDDFIKLFGAAEENIDVIVCADRANYCDIELPEDYNFEDKDEL</sequence>
<reference evidence="4" key="2">
    <citation type="submission" date="2017-10" db="EMBL/GenBank/DDBJ databases">
        <title>Ladona fulva Genome sequencing and assembly.</title>
        <authorList>
            <person name="Murali S."/>
            <person name="Richards S."/>
            <person name="Bandaranaike D."/>
            <person name="Bellair M."/>
            <person name="Blankenburg K."/>
            <person name="Chao H."/>
            <person name="Dinh H."/>
            <person name="Doddapaneni H."/>
            <person name="Dugan-Rocha S."/>
            <person name="Elkadiri S."/>
            <person name="Gnanaolivu R."/>
            <person name="Hernandez B."/>
            <person name="Skinner E."/>
            <person name="Javaid M."/>
            <person name="Lee S."/>
            <person name="Li M."/>
            <person name="Ming W."/>
            <person name="Munidasa M."/>
            <person name="Muniz J."/>
            <person name="Nguyen L."/>
            <person name="Hughes D."/>
            <person name="Osuji N."/>
            <person name="Pu L.-L."/>
            <person name="Puazo M."/>
            <person name="Qu C."/>
            <person name="Quiroz J."/>
            <person name="Raj R."/>
            <person name="Weissenberger G."/>
            <person name="Xin Y."/>
            <person name="Zou X."/>
            <person name="Han Y."/>
            <person name="Worley K."/>
            <person name="Muzny D."/>
            <person name="Gibbs R."/>
        </authorList>
    </citation>
    <scope>NUCLEOTIDE SEQUENCE</scope>
    <source>
        <strain evidence="4">Sampled in the wild</strain>
    </source>
</reference>
<organism evidence="4 5">
    <name type="scientific">Ladona fulva</name>
    <name type="common">Scarce chaser dragonfly</name>
    <name type="synonym">Libellula fulva</name>
    <dbReference type="NCBI Taxonomy" id="123851"/>
    <lineage>
        <taxon>Eukaryota</taxon>
        <taxon>Metazoa</taxon>
        <taxon>Ecdysozoa</taxon>
        <taxon>Arthropoda</taxon>
        <taxon>Hexapoda</taxon>
        <taxon>Insecta</taxon>
        <taxon>Pterygota</taxon>
        <taxon>Palaeoptera</taxon>
        <taxon>Odonata</taxon>
        <taxon>Epiprocta</taxon>
        <taxon>Anisoptera</taxon>
        <taxon>Libelluloidea</taxon>
        <taxon>Libellulidae</taxon>
        <taxon>Ladona</taxon>
    </lineage>
</organism>
<proteinExistence type="inferred from homology"/>
<name>A0A8K0K5P9_LADFU</name>
<dbReference type="GO" id="GO:0005783">
    <property type="term" value="C:endoplasmic reticulum"/>
    <property type="evidence" value="ECO:0007669"/>
    <property type="project" value="TreeGrafter"/>
</dbReference>
<reference evidence="4" key="1">
    <citation type="submission" date="2013-04" db="EMBL/GenBank/DDBJ databases">
        <authorList>
            <person name="Qu J."/>
            <person name="Murali S.C."/>
            <person name="Bandaranaike D."/>
            <person name="Bellair M."/>
            <person name="Blankenburg K."/>
            <person name="Chao H."/>
            <person name="Dinh H."/>
            <person name="Doddapaneni H."/>
            <person name="Downs B."/>
            <person name="Dugan-Rocha S."/>
            <person name="Elkadiri S."/>
            <person name="Gnanaolivu R.D."/>
            <person name="Hernandez B."/>
            <person name="Javaid M."/>
            <person name="Jayaseelan J.C."/>
            <person name="Lee S."/>
            <person name="Li M."/>
            <person name="Ming W."/>
            <person name="Munidasa M."/>
            <person name="Muniz J."/>
            <person name="Nguyen L."/>
            <person name="Ongeri F."/>
            <person name="Osuji N."/>
            <person name="Pu L.-L."/>
            <person name="Puazo M."/>
            <person name="Qu C."/>
            <person name="Quiroz J."/>
            <person name="Raj R."/>
            <person name="Weissenberger G."/>
            <person name="Xin Y."/>
            <person name="Zou X."/>
            <person name="Han Y."/>
            <person name="Richards S."/>
            <person name="Worley K."/>
            <person name="Muzny D."/>
            <person name="Gibbs R."/>
        </authorList>
    </citation>
    <scope>NUCLEOTIDE SEQUENCE</scope>
    <source>
        <strain evidence="4">Sampled in the wild</strain>
    </source>
</reference>
<protein>
    <recommendedName>
        <fullName evidence="3">DUF3456 domain-containing protein</fullName>
    </recommendedName>
</protein>
<keyword evidence="2" id="KW-0732">Signal</keyword>
<accession>A0A8K0K5P9</accession>
<dbReference type="AlphaFoldDB" id="A0A8K0K5P9"/>
<feature type="domain" description="DUF3456" evidence="3">
    <location>
        <begin position="27"/>
        <end position="172"/>
    </location>
</feature>